<comment type="caution">
    <text evidence="1">The sequence shown here is derived from an EMBL/GenBank/DDBJ whole genome shotgun (WGS) entry which is preliminary data.</text>
</comment>
<protein>
    <submittedName>
        <fullName evidence="1">Uncharacterized protein</fullName>
    </submittedName>
</protein>
<name>A0AB37YU23_9BACI</name>
<dbReference type="AlphaFoldDB" id="A0AB37YU23"/>
<gene>
    <name evidence="1" type="ORF">BC10311_03392</name>
</gene>
<evidence type="ECO:0000313" key="2">
    <source>
        <dbReference type="Proteomes" id="UP000195728"/>
    </source>
</evidence>
<sequence length="16" mass="1777">MHKKRPPVAAGGPFKR</sequence>
<dbReference type="EMBL" id="FMBG01000016">
    <property type="protein sequence ID" value="SCC45268.1"/>
    <property type="molecule type" value="Genomic_DNA"/>
</dbReference>
<accession>A0AB37YU23</accession>
<reference evidence="1 2" key="1">
    <citation type="submission" date="2016-08" db="EMBL/GenBank/DDBJ databases">
        <authorList>
            <person name="Loux V."/>
            <person name="Rue O."/>
        </authorList>
    </citation>
    <scope>NUCLEOTIDE SEQUENCE [LARGE SCALE GENOMIC DNA]</scope>
    <source>
        <strain evidence="1 2">WSBC_10311</strain>
    </source>
</reference>
<proteinExistence type="predicted"/>
<dbReference type="Proteomes" id="UP000195728">
    <property type="component" value="Unassembled WGS sequence"/>
</dbReference>
<organism evidence="1 2">
    <name type="scientific">Bacillus wiedmannii</name>
    <dbReference type="NCBI Taxonomy" id="1890302"/>
    <lineage>
        <taxon>Bacteria</taxon>
        <taxon>Bacillati</taxon>
        <taxon>Bacillota</taxon>
        <taxon>Bacilli</taxon>
        <taxon>Bacillales</taxon>
        <taxon>Bacillaceae</taxon>
        <taxon>Bacillus</taxon>
        <taxon>Bacillus cereus group</taxon>
    </lineage>
</organism>
<evidence type="ECO:0000313" key="1">
    <source>
        <dbReference type="EMBL" id="SCC45268.1"/>
    </source>
</evidence>